<feature type="transmembrane region" description="Helical" evidence="7">
    <location>
        <begin position="67"/>
        <end position="88"/>
    </location>
</feature>
<comment type="similarity">
    <text evidence="2">Belongs to the nucleobase:cation symporter-2 (NCS2) (TC 2.A.40) family. Azg-like subfamily.</text>
</comment>
<feature type="transmembrane region" description="Helical" evidence="7">
    <location>
        <begin position="222"/>
        <end position="244"/>
    </location>
</feature>
<dbReference type="AlphaFoldDB" id="A0AA96JFL0"/>
<dbReference type="EMBL" id="CP134880">
    <property type="protein sequence ID" value="WNM26954.1"/>
    <property type="molecule type" value="Genomic_DNA"/>
</dbReference>
<evidence type="ECO:0000256" key="2">
    <source>
        <dbReference type="ARBA" id="ARBA00005697"/>
    </source>
</evidence>
<dbReference type="GO" id="GO:0005345">
    <property type="term" value="F:purine nucleobase transmembrane transporter activity"/>
    <property type="evidence" value="ECO:0007669"/>
    <property type="project" value="TreeGrafter"/>
</dbReference>
<accession>A0AA96JFL0</accession>
<evidence type="ECO:0000256" key="1">
    <source>
        <dbReference type="ARBA" id="ARBA00004127"/>
    </source>
</evidence>
<dbReference type="GO" id="GO:0012505">
    <property type="term" value="C:endomembrane system"/>
    <property type="evidence" value="ECO:0007669"/>
    <property type="project" value="UniProtKB-SubCell"/>
</dbReference>
<feature type="transmembrane region" description="Helical" evidence="7">
    <location>
        <begin position="193"/>
        <end position="215"/>
    </location>
</feature>
<evidence type="ECO:0000313" key="8">
    <source>
        <dbReference type="EMBL" id="WNM26954.1"/>
    </source>
</evidence>
<evidence type="ECO:0000256" key="6">
    <source>
        <dbReference type="ARBA" id="ARBA00023136"/>
    </source>
</evidence>
<feature type="transmembrane region" description="Helical" evidence="7">
    <location>
        <begin position="124"/>
        <end position="143"/>
    </location>
</feature>
<feature type="transmembrane region" description="Helical" evidence="7">
    <location>
        <begin position="466"/>
        <end position="490"/>
    </location>
</feature>
<feature type="transmembrane region" description="Helical" evidence="7">
    <location>
        <begin position="33"/>
        <end position="55"/>
    </location>
</feature>
<dbReference type="Pfam" id="PF00860">
    <property type="entry name" value="Xan_ur_permease"/>
    <property type="match status" value="1"/>
</dbReference>
<feature type="transmembrane region" description="Helical" evidence="7">
    <location>
        <begin position="280"/>
        <end position="303"/>
    </location>
</feature>
<evidence type="ECO:0000256" key="4">
    <source>
        <dbReference type="ARBA" id="ARBA00022692"/>
    </source>
</evidence>
<dbReference type="Proteomes" id="UP001303408">
    <property type="component" value="Chromosome"/>
</dbReference>
<organism evidence="8">
    <name type="scientific">Demequina capsici</name>
    <dbReference type="NCBI Taxonomy" id="3075620"/>
    <lineage>
        <taxon>Bacteria</taxon>
        <taxon>Bacillati</taxon>
        <taxon>Actinomycetota</taxon>
        <taxon>Actinomycetes</taxon>
        <taxon>Micrococcales</taxon>
        <taxon>Demequinaceae</taxon>
        <taxon>Demequina</taxon>
    </lineage>
</organism>
<proteinExistence type="inferred from homology"/>
<dbReference type="PANTHER" id="PTHR43337:SF1">
    <property type="entry name" value="XANTHINE_URACIL PERMEASE C887.17-RELATED"/>
    <property type="match status" value="1"/>
</dbReference>
<feature type="transmembrane region" description="Helical" evidence="7">
    <location>
        <begin position="95"/>
        <end position="118"/>
    </location>
</feature>
<keyword evidence="3" id="KW-0813">Transport</keyword>
<keyword evidence="4 7" id="KW-0812">Transmembrane</keyword>
<sequence length="491" mass="50510">MTSTAQDTGVRMRLDAYFGITERGSTFSQEIRGGLTTFFTMAYIVVLNPLILGFVQDKDGNYLGGGAAPNLGMIAAATALVAGVLTILMGAYARFPIAIAAGLGINAFVAYGLVGSGMFTWPEAMGLIVIEGALVLVLVLTKLRLKFLLAVPMPLKKAIAAGIGLFLAYIAFWDSGMITDDLTSSTPGAFGDGGSIATVPTLLFLVGIVLGGILLARKVKGALLLSIVSITVVAFIVEAVWGFGPASADNPGGWALVVPTLAGQDWSFVPDLGLLGQVSLFGAFDSGVAVVTVLMTIFSLLVVDFFDTLGTMTAVGEEAHLNDEDGVPENSQQILIVDSLAAMAGGAASVSSNTAYVESASGVGDGARTGLASVVTGLAFLVATFLSPLANIVPFEAATPVLVLVGLMMLASATDIDWRDFRIAVPAFLTIIVMPFGYSIAAGIGIGFIAYVAIAAGTGRLREIKPLMWVGAAAFAVYFALPAIQSVLGVG</sequence>
<dbReference type="RefSeq" id="WP_313542858.1">
    <property type="nucleotide sequence ID" value="NZ_CP134880.1"/>
</dbReference>
<dbReference type="KEGG" id="dcp:RN607_12200"/>
<evidence type="ECO:0000256" key="3">
    <source>
        <dbReference type="ARBA" id="ARBA00022448"/>
    </source>
</evidence>
<evidence type="ECO:0000256" key="7">
    <source>
        <dbReference type="SAM" id="Phobius"/>
    </source>
</evidence>
<gene>
    <name evidence="8" type="ORF">RN607_12200</name>
</gene>
<evidence type="ECO:0000256" key="5">
    <source>
        <dbReference type="ARBA" id="ARBA00022989"/>
    </source>
</evidence>
<name>A0AA96JFL0_9MICO</name>
<dbReference type="PANTHER" id="PTHR43337">
    <property type="entry name" value="XANTHINE/URACIL PERMEASE C887.17-RELATED"/>
    <property type="match status" value="1"/>
</dbReference>
<comment type="subcellular location">
    <subcellularLocation>
        <location evidence="1">Endomembrane system</location>
        <topology evidence="1">Multi-pass membrane protein</topology>
    </subcellularLocation>
</comment>
<dbReference type="GO" id="GO:0005886">
    <property type="term" value="C:plasma membrane"/>
    <property type="evidence" value="ECO:0007669"/>
    <property type="project" value="TreeGrafter"/>
</dbReference>
<protein>
    <submittedName>
        <fullName evidence="8">NCS2 family permease</fullName>
    </submittedName>
</protein>
<feature type="transmembrane region" description="Helical" evidence="7">
    <location>
        <begin position="392"/>
        <end position="411"/>
    </location>
</feature>
<keyword evidence="6 7" id="KW-0472">Membrane</keyword>
<feature type="transmembrane region" description="Helical" evidence="7">
    <location>
        <begin position="155"/>
        <end position="173"/>
    </location>
</feature>
<reference evidence="8" key="1">
    <citation type="submission" date="2023-09" db="EMBL/GenBank/DDBJ databases">
        <title>Demequina sp. a novel bacteria isolated from Capsicum annuum.</title>
        <authorList>
            <person name="Humaira Z."/>
            <person name="Lee J."/>
            <person name="Cho D."/>
        </authorList>
    </citation>
    <scope>NUCLEOTIDE SEQUENCE</scope>
    <source>
        <strain evidence="8">PMTSA13</strain>
    </source>
</reference>
<dbReference type="InterPro" id="IPR045018">
    <property type="entry name" value="Azg-like"/>
</dbReference>
<feature type="transmembrane region" description="Helical" evidence="7">
    <location>
        <begin position="423"/>
        <end position="454"/>
    </location>
</feature>
<dbReference type="InterPro" id="IPR006043">
    <property type="entry name" value="NCS2"/>
</dbReference>
<keyword evidence="5 7" id="KW-1133">Transmembrane helix</keyword>